<evidence type="ECO:0000256" key="1">
    <source>
        <dbReference type="ARBA" id="ARBA00006620"/>
    </source>
</evidence>
<keyword evidence="9" id="KW-1185">Reference proteome</keyword>
<keyword evidence="6" id="KW-0694">RNA-binding</keyword>
<dbReference type="InterPro" id="IPR038570">
    <property type="entry name" value="HicA_sf"/>
</dbReference>
<evidence type="ECO:0000313" key="9">
    <source>
        <dbReference type="Proteomes" id="UP000248555"/>
    </source>
</evidence>
<proteinExistence type="inferred from homology"/>
<dbReference type="InterPro" id="IPR012933">
    <property type="entry name" value="HicA_mRNA_interferase"/>
</dbReference>
<keyword evidence="2" id="KW-1277">Toxin-antitoxin system</keyword>
<dbReference type="GO" id="GO:0003729">
    <property type="term" value="F:mRNA binding"/>
    <property type="evidence" value="ECO:0007669"/>
    <property type="project" value="InterPro"/>
</dbReference>
<keyword evidence="4" id="KW-0255">Endonuclease</keyword>
<comment type="similarity">
    <text evidence="1">Belongs to the HicA mRNA interferase family.</text>
</comment>
<organism evidence="8 9">
    <name type="scientific">Paranoxybacillus vitaminiphilus</name>
    <dbReference type="NCBI Taxonomy" id="581036"/>
    <lineage>
        <taxon>Bacteria</taxon>
        <taxon>Bacillati</taxon>
        <taxon>Bacillota</taxon>
        <taxon>Bacilli</taxon>
        <taxon>Bacillales</taxon>
        <taxon>Anoxybacillaceae</taxon>
        <taxon>Paranoxybacillus</taxon>
    </lineage>
</organism>
<evidence type="ECO:0000256" key="6">
    <source>
        <dbReference type="ARBA" id="ARBA00022884"/>
    </source>
</evidence>
<evidence type="ECO:0000256" key="4">
    <source>
        <dbReference type="ARBA" id="ARBA00022759"/>
    </source>
</evidence>
<dbReference type="Pfam" id="PF07927">
    <property type="entry name" value="HicA_toxin"/>
    <property type="match status" value="1"/>
</dbReference>
<name>A0A327Y8B1_9BACL</name>
<gene>
    <name evidence="8" type="ORF">B0I26_11290</name>
</gene>
<evidence type="ECO:0000256" key="2">
    <source>
        <dbReference type="ARBA" id="ARBA00022649"/>
    </source>
</evidence>
<evidence type="ECO:0000256" key="7">
    <source>
        <dbReference type="ARBA" id="ARBA00023016"/>
    </source>
</evidence>
<comment type="caution">
    <text evidence="8">The sequence shown here is derived from an EMBL/GenBank/DDBJ whole genome shotgun (WGS) entry which is preliminary data.</text>
</comment>
<dbReference type="AlphaFoldDB" id="A0A327Y8B1"/>
<evidence type="ECO:0000313" key="8">
    <source>
        <dbReference type="EMBL" id="RAK17368.1"/>
    </source>
</evidence>
<keyword evidence="7" id="KW-0346">Stress response</keyword>
<evidence type="ECO:0000256" key="3">
    <source>
        <dbReference type="ARBA" id="ARBA00022722"/>
    </source>
</evidence>
<dbReference type="Gene3D" id="3.30.920.30">
    <property type="entry name" value="Hypothetical protein"/>
    <property type="match status" value="1"/>
</dbReference>
<keyword evidence="5" id="KW-0378">Hydrolase</keyword>
<protein>
    <submittedName>
        <fullName evidence="8">HicA-like toxin of HicAB toxin-antitoxin system</fullName>
    </submittedName>
</protein>
<dbReference type="EMBL" id="QLMH01000012">
    <property type="protein sequence ID" value="RAK17368.1"/>
    <property type="molecule type" value="Genomic_DNA"/>
</dbReference>
<reference evidence="8 9" key="1">
    <citation type="submission" date="2018-06" db="EMBL/GenBank/DDBJ databases">
        <title>Genomic Encyclopedia of Type Strains, Phase III (KMG-III): the genomes of soil and plant-associated and newly described type strains.</title>
        <authorList>
            <person name="Whitman W."/>
        </authorList>
    </citation>
    <scope>NUCLEOTIDE SEQUENCE [LARGE SCALE GENOMIC DNA]</scope>
    <source>
        <strain evidence="8 9">CGMCC 1.8979</strain>
    </source>
</reference>
<dbReference type="RefSeq" id="WP_181502901.1">
    <property type="nucleotide sequence ID" value="NZ_QLMH01000012.1"/>
</dbReference>
<accession>A0A327Y8B1</accession>
<keyword evidence="3" id="KW-0540">Nuclease</keyword>
<dbReference type="GO" id="GO:0016787">
    <property type="term" value="F:hydrolase activity"/>
    <property type="evidence" value="ECO:0007669"/>
    <property type="project" value="UniProtKB-KW"/>
</dbReference>
<dbReference type="Proteomes" id="UP000248555">
    <property type="component" value="Unassembled WGS sequence"/>
</dbReference>
<dbReference type="SUPFAM" id="SSF54786">
    <property type="entry name" value="YcfA/nrd intein domain"/>
    <property type="match status" value="1"/>
</dbReference>
<dbReference type="GO" id="GO:0004519">
    <property type="term" value="F:endonuclease activity"/>
    <property type="evidence" value="ECO:0007669"/>
    <property type="project" value="UniProtKB-KW"/>
</dbReference>
<sequence>MSKIRKRFERILINPNDIKWDELRTIAEHYGLTVKPPSRGSHYKVYYENDTENTMVTVPVHHNRVKPVYVKRIISLIEQNTSEEDSL</sequence>
<evidence type="ECO:0000256" key="5">
    <source>
        <dbReference type="ARBA" id="ARBA00022801"/>
    </source>
</evidence>